<protein>
    <submittedName>
        <fullName evidence="2">Uncharacterized protein</fullName>
    </submittedName>
</protein>
<dbReference type="EMBL" id="WOCE01000021">
    <property type="protein sequence ID" value="KAE9589930.1"/>
    <property type="molecule type" value="Genomic_DNA"/>
</dbReference>
<evidence type="ECO:0000313" key="2">
    <source>
        <dbReference type="EMBL" id="KAE9589930.1"/>
    </source>
</evidence>
<feature type="region of interest" description="Disordered" evidence="1">
    <location>
        <begin position="1"/>
        <end position="24"/>
    </location>
</feature>
<dbReference type="Proteomes" id="UP000447434">
    <property type="component" value="Chromosome 21"/>
</dbReference>
<comment type="caution">
    <text evidence="2">The sequence shown here is derived from an EMBL/GenBank/DDBJ whole genome shotgun (WGS) entry which is preliminary data.</text>
</comment>
<proteinExistence type="predicted"/>
<keyword evidence="3" id="KW-1185">Reference proteome</keyword>
<organism evidence="2 3">
    <name type="scientific">Lupinus albus</name>
    <name type="common">White lupine</name>
    <name type="synonym">Lupinus termis</name>
    <dbReference type="NCBI Taxonomy" id="3870"/>
    <lineage>
        <taxon>Eukaryota</taxon>
        <taxon>Viridiplantae</taxon>
        <taxon>Streptophyta</taxon>
        <taxon>Embryophyta</taxon>
        <taxon>Tracheophyta</taxon>
        <taxon>Spermatophyta</taxon>
        <taxon>Magnoliopsida</taxon>
        <taxon>eudicotyledons</taxon>
        <taxon>Gunneridae</taxon>
        <taxon>Pentapetalae</taxon>
        <taxon>rosids</taxon>
        <taxon>fabids</taxon>
        <taxon>Fabales</taxon>
        <taxon>Fabaceae</taxon>
        <taxon>Papilionoideae</taxon>
        <taxon>50 kb inversion clade</taxon>
        <taxon>genistoids sensu lato</taxon>
        <taxon>core genistoids</taxon>
        <taxon>Genisteae</taxon>
        <taxon>Lupinus</taxon>
    </lineage>
</organism>
<accession>A0A6A4NKP6</accession>
<name>A0A6A4NKP6_LUPAL</name>
<evidence type="ECO:0000313" key="3">
    <source>
        <dbReference type="Proteomes" id="UP000447434"/>
    </source>
</evidence>
<dbReference type="AlphaFoldDB" id="A0A6A4NKP6"/>
<sequence length="72" mass="8514">MDRSCCQQSSTLSQKGNSSSQWDGHECECHGHDHHHSSQRKRRECECHDHDHSSQWDEYECHDHHSLGKQIF</sequence>
<gene>
    <name evidence="2" type="ORF">Lalb_Chr21g0314141</name>
</gene>
<evidence type="ECO:0000256" key="1">
    <source>
        <dbReference type="SAM" id="MobiDB-lite"/>
    </source>
</evidence>
<feature type="compositionally biased region" description="Polar residues" evidence="1">
    <location>
        <begin position="1"/>
        <end position="22"/>
    </location>
</feature>
<reference evidence="3" key="1">
    <citation type="journal article" date="2020" name="Nat. Commun.">
        <title>Genome sequence of the cluster root forming white lupin.</title>
        <authorList>
            <person name="Hufnagel B."/>
            <person name="Marques A."/>
            <person name="Soriano A."/>
            <person name="Marques L."/>
            <person name="Divol F."/>
            <person name="Doumas P."/>
            <person name="Sallet E."/>
            <person name="Mancinotti D."/>
            <person name="Carrere S."/>
            <person name="Marande W."/>
            <person name="Arribat S."/>
            <person name="Keller J."/>
            <person name="Huneau C."/>
            <person name="Blein T."/>
            <person name="Aime D."/>
            <person name="Laguerre M."/>
            <person name="Taylor J."/>
            <person name="Schubert V."/>
            <person name="Nelson M."/>
            <person name="Geu-Flores F."/>
            <person name="Crespi M."/>
            <person name="Gallardo-Guerrero K."/>
            <person name="Delaux P.-M."/>
            <person name="Salse J."/>
            <person name="Berges H."/>
            <person name="Guyot R."/>
            <person name="Gouzy J."/>
            <person name="Peret B."/>
        </authorList>
    </citation>
    <scope>NUCLEOTIDE SEQUENCE [LARGE SCALE GENOMIC DNA]</scope>
    <source>
        <strain evidence="3">cv. Amiga</strain>
    </source>
</reference>